<dbReference type="GeneID" id="20316149"/>
<comment type="similarity">
    <text evidence="1">Belongs to the peptidase C1 family.</text>
</comment>
<dbReference type="KEGG" id="ovi:T265_01961"/>
<dbReference type="OrthoDB" id="6275316at2759"/>
<dbReference type="EMBL" id="KL596640">
    <property type="protein sequence ID" value="KER31872.1"/>
    <property type="molecule type" value="Genomic_DNA"/>
</dbReference>
<dbReference type="CTD" id="20316149"/>
<organism evidence="8 9">
    <name type="scientific">Opisthorchis viverrini</name>
    <name type="common">Southeast Asian liver fluke</name>
    <dbReference type="NCBI Taxonomy" id="6198"/>
    <lineage>
        <taxon>Eukaryota</taxon>
        <taxon>Metazoa</taxon>
        <taxon>Spiralia</taxon>
        <taxon>Lophotrochozoa</taxon>
        <taxon>Platyhelminthes</taxon>
        <taxon>Trematoda</taxon>
        <taxon>Digenea</taxon>
        <taxon>Opisthorchiida</taxon>
        <taxon>Opisthorchiata</taxon>
        <taxon>Opisthorchiidae</taxon>
        <taxon>Opisthorchis</taxon>
    </lineage>
</organism>
<evidence type="ECO:0000256" key="5">
    <source>
        <dbReference type="SAM" id="SignalP"/>
    </source>
</evidence>
<feature type="domain" description="Peptidase C1A papain C-terminal" evidence="6">
    <location>
        <begin position="163"/>
        <end position="384"/>
    </location>
</feature>
<dbReference type="Proteomes" id="UP000054324">
    <property type="component" value="Unassembled WGS sequence"/>
</dbReference>
<accession>A0A075A0U7</accession>
<dbReference type="FunFam" id="3.90.70.10:FF:000006">
    <property type="entry name" value="Cathepsin S"/>
    <property type="match status" value="1"/>
</dbReference>
<proteinExistence type="inferred from homology"/>
<dbReference type="PANTHER" id="PTHR12411">
    <property type="entry name" value="CYSTEINE PROTEASE FAMILY C1-RELATED"/>
    <property type="match status" value="1"/>
</dbReference>
<evidence type="ECO:0000313" key="9">
    <source>
        <dbReference type="Proteomes" id="UP000054324"/>
    </source>
</evidence>
<keyword evidence="2" id="KW-0645">Protease</keyword>
<feature type="signal peptide" evidence="5">
    <location>
        <begin position="1"/>
        <end position="21"/>
    </location>
</feature>
<dbReference type="RefSeq" id="XP_009164363.1">
    <property type="nucleotide sequence ID" value="XM_009166099.1"/>
</dbReference>
<dbReference type="InterPro" id="IPR013201">
    <property type="entry name" value="Prot_inhib_I29"/>
</dbReference>
<dbReference type="Gene3D" id="3.90.70.10">
    <property type="entry name" value="Cysteine proteinases"/>
    <property type="match status" value="1"/>
</dbReference>
<evidence type="ECO:0000256" key="2">
    <source>
        <dbReference type="ARBA" id="ARBA00022670"/>
    </source>
</evidence>
<keyword evidence="5" id="KW-0732">Signal</keyword>
<dbReference type="CDD" id="cd02248">
    <property type="entry name" value="Peptidase_C1A"/>
    <property type="match status" value="1"/>
</dbReference>
<dbReference type="InterPro" id="IPR025660">
    <property type="entry name" value="Pept_his_AS"/>
</dbReference>
<gene>
    <name evidence="8" type="ORF">T265_01961</name>
</gene>
<dbReference type="SUPFAM" id="SSF54001">
    <property type="entry name" value="Cysteine proteinases"/>
    <property type="match status" value="1"/>
</dbReference>
<dbReference type="InterPro" id="IPR039417">
    <property type="entry name" value="Peptidase_C1A_papain-like"/>
</dbReference>
<dbReference type="InterPro" id="IPR038765">
    <property type="entry name" value="Papain-like_cys_pep_sf"/>
</dbReference>
<sequence length="385" mass="43872">MSYGLVHNHCILALFVHSVVSGLDEWDILLTANTKMDLILEDNAPRCMESLDEHLNYTIHIAWEQFKHEFNRNYTDSKEETKRMNLFCRSFLLIRKHNMAYNKGKELYKLGINEFSDKVSVCLKSIFYLLQTSEESNHNCISDLELPDTTEFESTYQMISAEPPKSIDWRQYGAVTPVRHQEGCGCCWAFAIVGSIESHYFLHRRNLYTLSPQQVVDCSLPYGTRGCNGGYLPWGYRYINQTGGLEQERDYPYVSGRTGRPNPKCLFDKSKVAAKIVGLVAVPLYNEKAMTQAVGFHGPVAVLINSSPETFRRYREGIYDDASCGSNIRQLGHAMLVVGYGEEDGVPFWIIKNTYGTKWGDNGYIRVRRGVNRCGVATSALYPRI</sequence>
<evidence type="ECO:0000259" key="7">
    <source>
        <dbReference type="SMART" id="SM00848"/>
    </source>
</evidence>
<evidence type="ECO:0000256" key="1">
    <source>
        <dbReference type="ARBA" id="ARBA00008455"/>
    </source>
</evidence>
<keyword evidence="4" id="KW-0788">Thiol protease</keyword>
<keyword evidence="3" id="KW-0378">Hydrolase</keyword>
<dbReference type="STRING" id="6198.A0A075A0U7"/>
<evidence type="ECO:0000256" key="3">
    <source>
        <dbReference type="ARBA" id="ARBA00022801"/>
    </source>
</evidence>
<feature type="domain" description="Cathepsin propeptide inhibitor" evidence="7">
    <location>
        <begin position="63"/>
        <end position="117"/>
    </location>
</feature>
<dbReference type="AlphaFoldDB" id="A0A075A0U7"/>
<dbReference type="SMART" id="SM00848">
    <property type="entry name" value="Inhibitor_I29"/>
    <property type="match status" value="1"/>
</dbReference>
<dbReference type="SMART" id="SM00645">
    <property type="entry name" value="Pept_C1"/>
    <property type="match status" value="1"/>
</dbReference>
<dbReference type="InterPro" id="IPR013128">
    <property type="entry name" value="Peptidase_C1A"/>
</dbReference>
<dbReference type="Pfam" id="PF08246">
    <property type="entry name" value="Inhibitor_I29"/>
    <property type="match status" value="1"/>
</dbReference>
<dbReference type="Pfam" id="PF00112">
    <property type="entry name" value="Peptidase_C1"/>
    <property type="match status" value="1"/>
</dbReference>
<evidence type="ECO:0000259" key="6">
    <source>
        <dbReference type="SMART" id="SM00645"/>
    </source>
</evidence>
<dbReference type="PRINTS" id="PR00705">
    <property type="entry name" value="PAPAIN"/>
</dbReference>
<reference evidence="8 9" key="1">
    <citation type="submission" date="2013-11" db="EMBL/GenBank/DDBJ databases">
        <title>Opisthorchis viverrini - life in the bile duct.</title>
        <authorList>
            <person name="Young N.D."/>
            <person name="Nagarajan N."/>
            <person name="Lin S.J."/>
            <person name="Korhonen P.K."/>
            <person name="Jex A.R."/>
            <person name="Hall R.S."/>
            <person name="Safavi-Hemami H."/>
            <person name="Kaewkong W."/>
            <person name="Bertrand D."/>
            <person name="Gao S."/>
            <person name="Seet Q."/>
            <person name="Wongkham S."/>
            <person name="Teh B.T."/>
            <person name="Wongkham C."/>
            <person name="Intapan P.M."/>
            <person name="Maleewong W."/>
            <person name="Yang X."/>
            <person name="Hu M."/>
            <person name="Wang Z."/>
            <person name="Hofmann A."/>
            <person name="Sternberg P.W."/>
            <person name="Tan P."/>
            <person name="Wang J."/>
            <person name="Gasser R.B."/>
        </authorList>
    </citation>
    <scope>NUCLEOTIDE SEQUENCE [LARGE SCALE GENOMIC DNA]</scope>
</reference>
<name>A0A075A0U7_OPIVI</name>
<dbReference type="GO" id="GO:0008234">
    <property type="term" value="F:cysteine-type peptidase activity"/>
    <property type="evidence" value="ECO:0007669"/>
    <property type="project" value="UniProtKB-KW"/>
</dbReference>
<dbReference type="PROSITE" id="PS00639">
    <property type="entry name" value="THIOL_PROTEASE_HIS"/>
    <property type="match status" value="1"/>
</dbReference>
<protein>
    <recommendedName>
        <fullName evidence="10">Papain family cysteine protease</fullName>
    </recommendedName>
</protein>
<evidence type="ECO:0000256" key="4">
    <source>
        <dbReference type="ARBA" id="ARBA00022807"/>
    </source>
</evidence>
<dbReference type="GO" id="GO:0006508">
    <property type="term" value="P:proteolysis"/>
    <property type="evidence" value="ECO:0007669"/>
    <property type="project" value="UniProtKB-KW"/>
</dbReference>
<evidence type="ECO:0008006" key="10">
    <source>
        <dbReference type="Google" id="ProtNLM"/>
    </source>
</evidence>
<dbReference type="InterPro" id="IPR000668">
    <property type="entry name" value="Peptidase_C1A_C"/>
</dbReference>
<evidence type="ECO:0000313" key="8">
    <source>
        <dbReference type="EMBL" id="KER31872.1"/>
    </source>
</evidence>
<feature type="chain" id="PRO_5018673391" description="Papain family cysteine protease" evidence="5">
    <location>
        <begin position="22"/>
        <end position="385"/>
    </location>
</feature>
<keyword evidence="9" id="KW-1185">Reference proteome</keyword>